<organism evidence="2 3">
    <name type="scientific">Candidula unifasciata</name>
    <dbReference type="NCBI Taxonomy" id="100452"/>
    <lineage>
        <taxon>Eukaryota</taxon>
        <taxon>Metazoa</taxon>
        <taxon>Spiralia</taxon>
        <taxon>Lophotrochozoa</taxon>
        <taxon>Mollusca</taxon>
        <taxon>Gastropoda</taxon>
        <taxon>Heterobranchia</taxon>
        <taxon>Euthyneura</taxon>
        <taxon>Panpulmonata</taxon>
        <taxon>Eupulmonata</taxon>
        <taxon>Stylommatophora</taxon>
        <taxon>Helicina</taxon>
        <taxon>Helicoidea</taxon>
        <taxon>Geomitridae</taxon>
        <taxon>Candidula</taxon>
    </lineage>
</organism>
<evidence type="ECO:0000313" key="3">
    <source>
        <dbReference type="Proteomes" id="UP000678393"/>
    </source>
</evidence>
<dbReference type="AlphaFoldDB" id="A0A8S3YUI4"/>
<dbReference type="InterPro" id="IPR000210">
    <property type="entry name" value="BTB/POZ_dom"/>
</dbReference>
<protein>
    <recommendedName>
        <fullName evidence="1">BTB domain-containing protein</fullName>
    </recommendedName>
</protein>
<dbReference type="InterPro" id="IPR037189">
    <property type="entry name" value="HBS1-like_N_sf"/>
</dbReference>
<dbReference type="Pfam" id="PF00651">
    <property type="entry name" value="BTB"/>
    <property type="match status" value="1"/>
</dbReference>
<name>A0A8S3YUI4_9EUPU</name>
<dbReference type="Proteomes" id="UP000678393">
    <property type="component" value="Unassembled WGS sequence"/>
</dbReference>
<dbReference type="SUPFAM" id="SSF54695">
    <property type="entry name" value="POZ domain"/>
    <property type="match status" value="1"/>
</dbReference>
<feature type="domain" description="BTB" evidence="1">
    <location>
        <begin position="650"/>
        <end position="721"/>
    </location>
</feature>
<evidence type="ECO:0000313" key="2">
    <source>
        <dbReference type="EMBL" id="CAG5118911.1"/>
    </source>
</evidence>
<dbReference type="InterPro" id="IPR011333">
    <property type="entry name" value="SKP1/BTB/POZ_sf"/>
</dbReference>
<evidence type="ECO:0000259" key="1">
    <source>
        <dbReference type="PROSITE" id="PS50097"/>
    </source>
</evidence>
<proteinExistence type="predicted"/>
<dbReference type="PANTHER" id="PTHR24413">
    <property type="entry name" value="SPECKLE-TYPE POZ PROTEIN"/>
    <property type="match status" value="1"/>
</dbReference>
<reference evidence="2" key="1">
    <citation type="submission" date="2021-04" db="EMBL/GenBank/DDBJ databases">
        <authorList>
            <consortium name="Molecular Ecology Group"/>
        </authorList>
    </citation>
    <scope>NUCLEOTIDE SEQUENCE</scope>
</reference>
<dbReference type="EMBL" id="CAJHNH020000628">
    <property type="protein sequence ID" value="CAG5118911.1"/>
    <property type="molecule type" value="Genomic_DNA"/>
</dbReference>
<keyword evidence="3" id="KW-1185">Reference proteome</keyword>
<dbReference type="SMART" id="SM00225">
    <property type="entry name" value="BTB"/>
    <property type="match status" value="1"/>
</dbReference>
<dbReference type="CDD" id="cd14733">
    <property type="entry name" value="BACK"/>
    <property type="match status" value="1"/>
</dbReference>
<dbReference type="CDD" id="cd18186">
    <property type="entry name" value="BTB_POZ_ZBTB_KLHL-like"/>
    <property type="match status" value="1"/>
</dbReference>
<sequence length="914" mass="102124">MATVEEVVYHGTWRIIECVSVTGVVEITGIEGTEFILDENGDVSWQVPDETEPMPFFNCETYEVCPAAGSEPAVLKFIGTYAGYVVEFKVDISEDLMLLTYEKCCMLQCQKVSPGPRKEDMPYSFLSVLEHGYFSDLVLRADSGKEFKVHSIILQLSAPELDWTAPVTPLTGLPEDVLCVTLHYLYSECLPRGLAEETAQRCARMVGKMPGFARFGQLCETFLKNTALIQQIKSLVSDIHGCADRINDLFGGSAVEDGREPATLEGSLWSSPSKLCYTVRQALREEAIACAKLVLICDMFSKRKYELSREERYEIMKYVKSRIPVFLRQLLTLLTTIKAHLQALTQPQRADIAAYLVPEMEIILDTMSRFASETKAALEQAITTSNEKATVEKGDKAEKSRKSGVGDVLGRTLKHALHLKELKKLKHFHERTTSSFLHLRQKREHFNMKSQPDKIRSVSQSLVHLVDEFPSFVIKLREIIAALDDKVAWKEWKYLFKMATSKVSWGLAKVQSSRTSLQPMIDEMCDIVRSEQFVASLITLGLKSPAEASGHTTLGRDSFFSAGTSNKAARYAQLSCVDSLCVPPAASSSATARRALELFRQRAKTDMTFEVISLQDGGDIIIDHTVSVNEGCAGLGGKAVVGGDGLAGGHDPSIVETEDVEIQEIKAHRVIVAARCDWFRRALLSGMKESIDRKIIVHDTNPELFQRFLEALYSGQLDTSSLNAEQLADMMTLCDRYEMDNFKQVCEHELKSHLDEDNALCLLNLADHLNSRFLRDSALSYVVEHPNVTFSDLFEELPERLKEEVQDAIVWQGLEQKKVSTKGHLLQPSSSMSSLSDINELIDNIDISHDRDLTMSTSSSSDDLPYAEDTARLESCVQELTDIVGDTVSRDELTRVVLAADYDVNRALNFIFTS</sequence>
<dbReference type="SUPFAM" id="SSF109732">
    <property type="entry name" value="HBS1-like domain"/>
    <property type="match status" value="1"/>
</dbReference>
<accession>A0A8S3YUI4</accession>
<dbReference type="Gene3D" id="3.30.710.10">
    <property type="entry name" value="Potassium Channel Kv1.1, Chain A"/>
    <property type="match status" value="2"/>
</dbReference>
<dbReference type="PROSITE" id="PS50097">
    <property type="entry name" value="BTB"/>
    <property type="match status" value="1"/>
</dbReference>
<gene>
    <name evidence="2" type="ORF">CUNI_LOCUS4469</name>
</gene>
<dbReference type="OrthoDB" id="684045at2759"/>
<dbReference type="Gene3D" id="1.10.8.10">
    <property type="entry name" value="DNA helicase RuvA subunit, C-terminal domain"/>
    <property type="match status" value="1"/>
</dbReference>
<comment type="caution">
    <text evidence="2">The sequence shown here is derived from an EMBL/GenBank/DDBJ whole genome shotgun (WGS) entry which is preliminary data.</text>
</comment>